<dbReference type="Proteomes" id="UP001177003">
    <property type="component" value="Chromosome 2"/>
</dbReference>
<reference evidence="1" key="1">
    <citation type="submission" date="2023-04" db="EMBL/GenBank/DDBJ databases">
        <authorList>
            <person name="Vijverberg K."/>
            <person name="Xiong W."/>
            <person name="Schranz E."/>
        </authorList>
    </citation>
    <scope>NUCLEOTIDE SEQUENCE</scope>
</reference>
<sequence length="159" mass="17392">MVAATNWVFHADVNETQLKALQGAIASIREELCDSEVECRLLSEQNCIVACEKAALEDHVATLEVQIKKLKSQMLEKGVVHVINKVIESTKFSSEIQGVRKACGVLGFEKGKQLGGCSTISDEFEALDPVRFARRDEEVDIALTSLAEIDFAGLFHPGS</sequence>
<gene>
    <name evidence="1" type="ORF">LSALG_LOCUS11937</name>
</gene>
<dbReference type="AlphaFoldDB" id="A0AA35VMI3"/>
<keyword evidence="2" id="KW-1185">Reference proteome</keyword>
<evidence type="ECO:0000313" key="2">
    <source>
        <dbReference type="Proteomes" id="UP001177003"/>
    </source>
</evidence>
<evidence type="ECO:0000313" key="1">
    <source>
        <dbReference type="EMBL" id="CAI9271673.1"/>
    </source>
</evidence>
<organism evidence="1 2">
    <name type="scientific">Lactuca saligna</name>
    <name type="common">Willowleaf lettuce</name>
    <dbReference type="NCBI Taxonomy" id="75948"/>
    <lineage>
        <taxon>Eukaryota</taxon>
        <taxon>Viridiplantae</taxon>
        <taxon>Streptophyta</taxon>
        <taxon>Embryophyta</taxon>
        <taxon>Tracheophyta</taxon>
        <taxon>Spermatophyta</taxon>
        <taxon>Magnoliopsida</taxon>
        <taxon>eudicotyledons</taxon>
        <taxon>Gunneridae</taxon>
        <taxon>Pentapetalae</taxon>
        <taxon>asterids</taxon>
        <taxon>campanulids</taxon>
        <taxon>Asterales</taxon>
        <taxon>Asteraceae</taxon>
        <taxon>Cichorioideae</taxon>
        <taxon>Cichorieae</taxon>
        <taxon>Lactucinae</taxon>
        <taxon>Lactuca</taxon>
    </lineage>
</organism>
<name>A0AA35VMI3_LACSI</name>
<dbReference type="EMBL" id="OX465078">
    <property type="protein sequence ID" value="CAI9271673.1"/>
    <property type="molecule type" value="Genomic_DNA"/>
</dbReference>
<accession>A0AA35VMI3</accession>
<proteinExistence type="predicted"/>
<protein>
    <submittedName>
        <fullName evidence="1">Uncharacterized protein</fullName>
    </submittedName>
</protein>